<dbReference type="EMBL" id="JABYQV010000010">
    <property type="protein sequence ID" value="NVP31888.1"/>
    <property type="molecule type" value="Genomic_DNA"/>
</dbReference>
<name>A0A7Y7USE7_9SPHN</name>
<dbReference type="Proteomes" id="UP000531581">
    <property type="component" value="Unassembled WGS sequence"/>
</dbReference>
<keyword evidence="1" id="KW-0812">Transmembrane</keyword>
<dbReference type="GeneID" id="78487276"/>
<proteinExistence type="predicted"/>
<gene>
    <name evidence="2" type="ORF">HKX05_14060</name>
    <name evidence="3" type="ORF">HLV41_12620</name>
</gene>
<evidence type="ECO:0000313" key="2">
    <source>
        <dbReference type="EMBL" id="NNG54474.1"/>
    </source>
</evidence>
<evidence type="ECO:0000313" key="5">
    <source>
        <dbReference type="Proteomes" id="UP000557656"/>
    </source>
</evidence>
<keyword evidence="5" id="KW-1185">Reference proteome</keyword>
<keyword evidence="1" id="KW-1133">Transmembrane helix</keyword>
<evidence type="ECO:0000256" key="1">
    <source>
        <dbReference type="SAM" id="Phobius"/>
    </source>
</evidence>
<accession>A0A7Y7USE7</accession>
<dbReference type="AlphaFoldDB" id="A0A7Y7USE7"/>
<sequence length="77" mass="8380">MTDLYERAPVRQMLDIDPIGALDWIVVVVARRLVRLLQGAHATPSLEGAESSSGCRGNIVFVIVWTVMVGGVVLTLF</sequence>
<organism evidence="3 4">
    <name type="scientific">Sphingomonas sanguinis</name>
    <dbReference type="NCBI Taxonomy" id="33051"/>
    <lineage>
        <taxon>Bacteria</taxon>
        <taxon>Pseudomonadati</taxon>
        <taxon>Pseudomonadota</taxon>
        <taxon>Alphaproteobacteria</taxon>
        <taxon>Sphingomonadales</taxon>
        <taxon>Sphingomonadaceae</taxon>
        <taxon>Sphingomonas</taxon>
    </lineage>
</organism>
<evidence type="ECO:0000313" key="4">
    <source>
        <dbReference type="Proteomes" id="UP000531581"/>
    </source>
</evidence>
<dbReference type="EMBL" id="JABEOV010000020">
    <property type="protein sequence ID" value="NNG54474.1"/>
    <property type="molecule type" value="Genomic_DNA"/>
</dbReference>
<dbReference type="Proteomes" id="UP000557656">
    <property type="component" value="Unassembled WGS sequence"/>
</dbReference>
<reference evidence="4 5" key="1">
    <citation type="submission" date="2020-05" db="EMBL/GenBank/DDBJ databases">
        <title>Draft Genome Sequences of Sphingomonas sp. Isolated from the International Space Station.</title>
        <authorList>
            <person name="Bijlani S."/>
            <person name="Singh N.K."/>
            <person name="Mason C.E."/>
            <person name="Wang C.C."/>
            <person name="Venkateswaran K."/>
        </authorList>
    </citation>
    <scope>NUCLEOTIDE SEQUENCE [LARGE SCALE GENOMIC DNA]</scope>
    <source>
        <strain evidence="2 5">IIF7SW-B5</strain>
        <strain evidence="3">ISS-IIF7SWP</strain>
    </source>
</reference>
<comment type="caution">
    <text evidence="3">The sequence shown here is derived from an EMBL/GenBank/DDBJ whole genome shotgun (WGS) entry which is preliminary data.</text>
</comment>
<feature type="transmembrane region" description="Helical" evidence="1">
    <location>
        <begin position="59"/>
        <end position="76"/>
    </location>
</feature>
<dbReference type="RefSeq" id="WP_061780835.1">
    <property type="nucleotide sequence ID" value="NZ_JABEOV010000020.1"/>
</dbReference>
<protein>
    <submittedName>
        <fullName evidence="3">Uncharacterized protein</fullName>
    </submittedName>
</protein>
<keyword evidence="1" id="KW-0472">Membrane</keyword>
<evidence type="ECO:0000313" key="3">
    <source>
        <dbReference type="EMBL" id="NVP31888.1"/>
    </source>
</evidence>